<proteinExistence type="predicted"/>
<dbReference type="AlphaFoldDB" id="A0A426Y8D1"/>
<dbReference type="EMBL" id="AMZH03014238">
    <property type="protein sequence ID" value="RRT47982.1"/>
    <property type="molecule type" value="Genomic_DNA"/>
</dbReference>
<sequence>MEAARASERKKGGPDEDEGEKQGHDEDDGHNQAVTEPPTRSLQLHNSVPRRYGHPPLFCRDATPHSPPPSILLKRRGLPVDLFVVLLLAVILLRIESNTLGCA</sequence>
<reference evidence="2 3" key="1">
    <citation type="journal article" date="2014" name="Agronomy (Basel)">
        <title>A Draft Genome Sequence for Ensete ventricosum, the Drought-Tolerant Tree Against Hunger.</title>
        <authorList>
            <person name="Harrison J."/>
            <person name="Moore K.A."/>
            <person name="Paszkiewicz K."/>
            <person name="Jones T."/>
            <person name="Grant M."/>
            <person name="Ambacheew D."/>
            <person name="Muzemil S."/>
            <person name="Studholme D.J."/>
        </authorList>
    </citation>
    <scope>NUCLEOTIDE SEQUENCE [LARGE SCALE GENOMIC DNA]</scope>
</reference>
<feature type="region of interest" description="Disordered" evidence="1">
    <location>
        <begin position="1"/>
        <end position="65"/>
    </location>
</feature>
<evidence type="ECO:0000256" key="1">
    <source>
        <dbReference type="SAM" id="MobiDB-lite"/>
    </source>
</evidence>
<evidence type="ECO:0000313" key="2">
    <source>
        <dbReference type="EMBL" id="RRT47982.1"/>
    </source>
</evidence>
<accession>A0A426Y8D1</accession>
<protein>
    <submittedName>
        <fullName evidence="2">Uncharacterized protein</fullName>
    </submittedName>
</protein>
<feature type="compositionally biased region" description="Basic and acidic residues" evidence="1">
    <location>
        <begin position="1"/>
        <end position="30"/>
    </location>
</feature>
<evidence type="ECO:0000313" key="3">
    <source>
        <dbReference type="Proteomes" id="UP000287651"/>
    </source>
</evidence>
<gene>
    <name evidence="2" type="ORF">B296_00017505</name>
</gene>
<feature type="compositionally biased region" description="Polar residues" evidence="1">
    <location>
        <begin position="32"/>
        <end position="46"/>
    </location>
</feature>
<dbReference type="Proteomes" id="UP000287651">
    <property type="component" value="Unassembled WGS sequence"/>
</dbReference>
<name>A0A426Y8D1_ENSVE</name>
<organism evidence="2 3">
    <name type="scientific">Ensete ventricosum</name>
    <name type="common">Abyssinian banana</name>
    <name type="synonym">Musa ensete</name>
    <dbReference type="NCBI Taxonomy" id="4639"/>
    <lineage>
        <taxon>Eukaryota</taxon>
        <taxon>Viridiplantae</taxon>
        <taxon>Streptophyta</taxon>
        <taxon>Embryophyta</taxon>
        <taxon>Tracheophyta</taxon>
        <taxon>Spermatophyta</taxon>
        <taxon>Magnoliopsida</taxon>
        <taxon>Liliopsida</taxon>
        <taxon>Zingiberales</taxon>
        <taxon>Musaceae</taxon>
        <taxon>Ensete</taxon>
    </lineage>
</organism>
<comment type="caution">
    <text evidence="2">The sequence shown here is derived from an EMBL/GenBank/DDBJ whole genome shotgun (WGS) entry which is preliminary data.</text>
</comment>